<gene>
    <name evidence="1" type="ORF">PS928_00519</name>
</gene>
<evidence type="ECO:0000313" key="1">
    <source>
        <dbReference type="EMBL" id="VVP78837.1"/>
    </source>
</evidence>
<dbReference type="RefSeq" id="WP_150785588.1">
    <property type="nucleotide sequence ID" value="NZ_CABVJF010000002.1"/>
</dbReference>
<dbReference type="AlphaFoldDB" id="A0A5E7RZM4"/>
<dbReference type="EMBL" id="CABVJF010000002">
    <property type="protein sequence ID" value="VVP78837.1"/>
    <property type="molecule type" value="Genomic_DNA"/>
</dbReference>
<protein>
    <submittedName>
        <fullName evidence="1">Uncharacterized protein</fullName>
    </submittedName>
</protein>
<accession>A0A5E7RZM4</accession>
<name>A0A5E7RZM4_PSEFL</name>
<sequence length="184" mass="20795">MLDISLKKRAQELSIAALPSSLHGYILAIGMERPQFTDYREWTQYSCLYKALRKSNGAPGSEVIAARLLEFIDRYQSLAEAREIQPENQKALTKKERRRLRREGLDKGGHQLAIALQKAKPSKATVLNDWKSAPRIGLGMQSTMRPPPKTRRDEVKIDEHTAPQGKAAPYHALYIPGWTLSDSE</sequence>
<proteinExistence type="predicted"/>
<dbReference type="OrthoDB" id="7024415at2"/>
<reference evidence="1 2" key="1">
    <citation type="submission" date="2019-09" db="EMBL/GenBank/DDBJ databases">
        <authorList>
            <person name="Chandra G."/>
            <person name="Truman W A."/>
        </authorList>
    </citation>
    <scope>NUCLEOTIDE SEQUENCE [LARGE SCALE GENOMIC DNA]</scope>
    <source>
        <strain evidence="1">PS928</strain>
    </source>
</reference>
<evidence type="ECO:0000313" key="2">
    <source>
        <dbReference type="Proteomes" id="UP000381378"/>
    </source>
</evidence>
<dbReference type="Proteomes" id="UP000381378">
    <property type="component" value="Unassembled WGS sequence"/>
</dbReference>
<organism evidence="1 2">
    <name type="scientific">Pseudomonas fluorescens</name>
    <dbReference type="NCBI Taxonomy" id="294"/>
    <lineage>
        <taxon>Bacteria</taxon>
        <taxon>Pseudomonadati</taxon>
        <taxon>Pseudomonadota</taxon>
        <taxon>Gammaproteobacteria</taxon>
        <taxon>Pseudomonadales</taxon>
        <taxon>Pseudomonadaceae</taxon>
        <taxon>Pseudomonas</taxon>
    </lineage>
</organism>